<dbReference type="InterPro" id="IPR002429">
    <property type="entry name" value="CcO_II-like_C"/>
</dbReference>
<keyword evidence="6 16" id="KW-0812">Transmembrane</keyword>
<keyword evidence="8" id="KW-0249">Electron transport</keyword>
<dbReference type="GO" id="GO:0005886">
    <property type="term" value="C:plasma membrane"/>
    <property type="evidence" value="ECO:0007669"/>
    <property type="project" value="UniProtKB-SubCell"/>
</dbReference>
<dbReference type="OrthoDB" id="9783445at2"/>
<dbReference type="NCBIfam" id="TIGR01433">
    <property type="entry name" value="CyoA"/>
    <property type="match status" value="1"/>
</dbReference>
<comment type="subcellular location">
    <subcellularLocation>
        <location evidence="1">Cell membrane</location>
        <topology evidence="1">Multi-pass membrane protein</topology>
    </subcellularLocation>
</comment>
<dbReference type="CDD" id="cd04212">
    <property type="entry name" value="CuRO_UO_II"/>
    <property type="match status" value="1"/>
</dbReference>
<keyword evidence="7" id="KW-0732">Signal</keyword>
<dbReference type="GO" id="GO:0004129">
    <property type="term" value="F:cytochrome-c oxidase activity"/>
    <property type="evidence" value="ECO:0007669"/>
    <property type="project" value="InterPro"/>
</dbReference>
<dbReference type="PANTHER" id="PTHR22888">
    <property type="entry name" value="CYTOCHROME C OXIDASE, SUBUNIT II"/>
    <property type="match status" value="1"/>
</dbReference>
<keyword evidence="9 16" id="KW-1133">Transmembrane helix</keyword>
<keyword evidence="12" id="KW-0564">Palmitate</keyword>
<dbReference type="InterPro" id="IPR006333">
    <property type="entry name" value="Cyt_o_ubiquinol_oxidase_su2"/>
</dbReference>
<feature type="compositionally biased region" description="Gly residues" evidence="15">
    <location>
        <begin position="292"/>
        <end position="302"/>
    </location>
</feature>
<evidence type="ECO:0000256" key="13">
    <source>
        <dbReference type="ARBA" id="ARBA00023288"/>
    </source>
</evidence>
<dbReference type="SUPFAM" id="SSF49503">
    <property type="entry name" value="Cupredoxins"/>
    <property type="match status" value="1"/>
</dbReference>
<evidence type="ECO:0000256" key="3">
    <source>
        <dbReference type="ARBA" id="ARBA00022448"/>
    </source>
</evidence>
<feature type="domain" description="Cytochrome oxidase subunit II copper A binding" evidence="17">
    <location>
        <begin position="130"/>
        <end position="242"/>
    </location>
</feature>
<dbReference type="Pfam" id="PF00116">
    <property type="entry name" value="COX2"/>
    <property type="match status" value="1"/>
</dbReference>
<dbReference type="GO" id="GO:0042773">
    <property type="term" value="P:ATP synthesis coupled electron transport"/>
    <property type="evidence" value="ECO:0007669"/>
    <property type="project" value="TreeGrafter"/>
</dbReference>
<evidence type="ECO:0000256" key="6">
    <source>
        <dbReference type="ARBA" id="ARBA00022692"/>
    </source>
</evidence>
<dbReference type="PROSITE" id="PS50999">
    <property type="entry name" value="COX2_TM"/>
    <property type="match status" value="1"/>
</dbReference>
<evidence type="ECO:0000256" key="10">
    <source>
        <dbReference type="ARBA" id="ARBA00023002"/>
    </source>
</evidence>
<dbReference type="GO" id="GO:0005507">
    <property type="term" value="F:copper ion binding"/>
    <property type="evidence" value="ECO:0007669"/>
    <property type="project" value="InterPro"/>
</dbReference>
<evidence type="ECO:0000259" key="18">
    <source>
        <dbReference type="PROSITE" id="PS50999"/>
    </source>
</evidence>
<proteinExistence type="inferred from homology"/>
<dbReference type="InterPro" id="IPR010514">
    <property type="entry name" value="COX_ARM"/>
</dbReference>
<dbReference type="PANTHER" id="PTHR22888:SF18">
    <property type="entry name" value="CYTOCHROME BO(3) UBIQUINOL OXIDASE SUBUNIT 2"/>
    <property type="match status" value="1"/>
</dbReference>
<keyword evidence="5" id="KW-0679">Respiratory chain</keyword>
<dbReference type="GO" id="GO:0009486">
    <property type="term" value="F:cytochrome bo3 ubiquinol oxidase activity"/>
    <property type="evidence" value="ECO:0007669"/>
    <property type="project" value="InterPro"/>
</dbReference>
<evidence type="ECO:0000259" key="17">
    <source>
        <dbReference type="PROSITE" id="PS50857"/>
    </source>
</evidence>
<keyword evidence="3" id="KW-0813">Transport</keyword>
<dbReference type="Gene3D" id="2.60.40.420">
    <property type="entry name" value="Cupredoxins - blue copper proteins"/>
    <property type="match status" value="1"/>
</dbReference>
<sequence length="360" mass="39153">MLRSATYRLLPALALPLLSGCDWVVMNPSGDIAAQQRDLVLISTGLMLLIILPVMALTVWFAIRYRANRKSAAPYDPEFDHSTMLELAIWGAPLLIIIALGALTWTSTHLLDPYRPIERIAEGRPVPAHVKPLEVQVVALDWKWLFIYPEQGIATVNELVVPVDRPLRFRITASSVMNSFYAPALAGMIYAMPGMETKLHAVLNKPGKYEGFSANYSGAGFSDMKFRMTGTDEAGFARWAETARQSGAKADAATYLQLAKPSEREPIRLFSSPQPGLFDRIVGQCVEPGRPCGGHGGHGIPGGHKAEGAIQKSPGEKGSGPHMTAPPRQDHAPGVHQPGHPANRDLTFLQPRDHVAAAHV</sequence>
<dbReference type="InterPro" id="IPR034227">
    <property type="entry name" value="CuRO_UO_II"/>
</dbReference>
<gene>
    <name evidence="19" type="primary">cyoA</name>
    <name evidence="19" type="ORF">C7I55_12920</name>
</gene>
<evidence type="ECO:0000256" key="9">
    <source>
        <dbReference type="ARBA" id="ARBA00022989"/>
    </source>
</evidence>
<evidence type="ECO:0000256" key="5">
    <source>
        <dbReference type="ARBA" id="ARBA00022660"/>
    </source>
</evidence>
<evidence type="ECO:0000256" key="16">
    <source>
        <dbReference type="SAM" id="Phobius"/>
    </source>
</evidence>
<evidence type="ECO:0000256" key="14">
    <source>
        <dbReference type="ARBA" id="ARBA00030198"/>
    </source>
</evidence>
<evidence type="ECO:0000256" key="1">
    <source>
        <dbReference type="ARBA" id="ARBA00004651"/>
    </source>
</evidence>
<dbReference type="Pfam" id="PF06481">
    <property type="entry name" value="COX_ARM"/>
    <property type="match status" value="1"/>
</dbReference>
<dbReference type="InterPro" id="IPR008972">
    <property type="entry name" value="Cupredoxin"/>
</dbReference>
<evidence type="ECO:0000313" key="19">
    <source>
        <dbReference type="EMBL" id="PSJ39505.1"/>
    </source>
</evidence>
<feature type="transmembrane region" description="Helical" evidence="16">
    <location>
        <begin position="84"/>
        <end position="105"/>
    </location>
</feature>
<keyword evidence="10" id="KW-0560">Oxidoreductase</keyword>
<dbReference type="PROSITE" id="PS51257">
    <property type="entry name" value="PROKAR_LIPOPROTEIN"/>
    <property type="match status" value="1"/>
</dbReference>
<evidence type="ECO:0000256" key="8">
    <source>
        <dbReference type="ARBA" id="ARBA00022982"/>
    </source>
</evidence>
<evidence type="ECO:0000256" key="15">
    <source>
        <dbReference type="SAM" id="MobiDB-lite"/>
    </source>
</evidence>
<comment type="caution">
    <text evidence="19">The sequence shown here is derived from an EMBL/GenBank/DDBJ whole genome shotgun (WGS) entry which is preliminary data.</text>
</comment>
<evidence type="ECO:0000256" key="2">
    <source>
        <dbReference type="ARBA" id="ARBA00007866"/>
    </source>
</evidence>
<keyword evidence="13" id="KW-0449">Lipoprotein</keyword>
<evidence type="ECO:0000256" key="4">
    <source>
        <dbReference type="ARBA" id="ARBA00022475"/>
    </source>
</evidence>
<evidence type="ECO:0000256" key="11">
    <source>
        <dbReference type="ARBA" id="ARBA00023136"/>
    </source>
</evidence>
<accession>A0A2P7QNF4</accession>
<dbReference type="InterPro" id="IPR036257">
    <property type="entry name" value="Cyt_c_oxidase_su2_TM_sf"/>
</dbReference>
<organism evidence="19 20">
    <name type="scientific">Allosphingosinicella deserti</name>
    <dbReference type="NCBI Taxonomy" id="2116704"/>
    <lineage>
        <taxon>Bacteria</taxon>
        <taxon>Pseudomonadati</taxon>
        <taxon>Pseudomonadota</taxon>
        <taxon>Alphaproteobacteria</taxon>
        <taxon>Sphingomonadales</taxon>
        <taxon>Sphingomonadaceae</taxon>
        <taxon>Allosphingosinicella</taxon>
    </lineage>
</organism>
<dbReference type="AlphaFoldDB" id="A0A2P7QNF4"/>
<dbReference type="GO" id="GO:0016682">
    <property type="term" value="F:oxidoreductase activity, acting on diphenols and related substances as donors, oxygen as acceptor"/>
    <property type="evidence" value="ECO:0007669"/>
    <property type="project" value="InterPro"/>
</dbReference>
<keyword evidence="20" id="KW-1185">Reference proteome</keyword>
<feature type="transmembrane region" description="Helical" evidence="16">
    <location>
        <begin position="40"/>
        <end position="63"/>
    </location>
</feature>
<feature type="region of interest" description="Disordered" evidence="15">
    <location>
        <begin position="292"/>
        <end position="360"/>
    </location>
</feature>
<dbReference type="Proteomes" id="UP000241167">
    <property type="component" value="Unassembled WGS sequence"/>
</dbReference>
<evidence type="ECO:0000256" key="12">
    <source>
        <dbReference type="ARBA" id="ARBA00023139"/>
    </source>
</evidence>
<dbReference type="EMBL" id="PXYI01000004">
    <property type="protein sequence ID" value="PSJ39505.1"/>
    <property type="molecule type" value="Genomic_DNA"/>
</dbReference>
<feature type="domain" description="Cytochrome oxidase subunit II transmembrane region profile" evidence="18">
    <location>
        <begin position="17"/>
        <end position="115"/>
    </location>
</feature>
<dbReference type="InterPro" id="IPR045187">
    <property type="entry name" value="CcO_II"/>
</dbReference>
<keyword evidence="11 16" id="KW-0472">Membrane</keyword>
<protein>
    <recommendedName>
        <fullName evidence="14">Ubiquinol oxidase polypeptide II</fullName>
    </recommendedName>
</protein>
<feature type="compositionally biased region" description="Basic and acidic residues" evidence="15">
    <location>
        <begin position="351"/>
        <end position="360"/>
    </location>
</feature>
<dbReference type="InterPro" id="IPR011759">
    <property type="entry name" value="Cyt_c_oxidase_su2_TM_dom"/>
</dbReference>
<reference evidence="19 20" key="1">
    <citation type="submission" date="2018-03" db="EMBL/GenBank/DDBJ databases">
        <title>The draft genome of Sphingosinicella sp. GL-C-18.</title>
        <authorList>
            <person name="Liu L."/>
            <person name="Li L."/>
            <person name="Liang L."/>
            <person name="Zhang X."/>
            <person name="Wang T."/>
        </authorList>
    </citation>
    <scope>NUCLEOTIDE SEQUENCE [LARGE SCALE GENOMIC DNA]</scope>
    <source>
        <strain evidence="19 20">GL-C-18</strain>
    </source>
</reference>
<name>A0A2P7QNF4_9SPHN</name>
<comment type="similarity">
    <text evidence="2">Belongs to the cytochrome c oxidase subunit 2 family.</text>
</comment>
<evidence type="ECO:0000313" key="20">
    <source>
        <dbReference type="Proteomes" id="UP000241167"/>
    </source>
</evidence>
<keyword evidence="4" id="KW-1003">Cell membrane</keyword>
<dbReference type="Gene3D" id="1.10.287.90">
    <property type="match status" value="1"/>
</dbReference>
<dbReference type="PROSITE" id="PS50857">
    <property type="entry name" value="COX2_CUA"/>
    <property type="match status" value="1"/>
</dbReference>
<dbReference type="SUPFAM" id="SSF81464">
    <property type="entry name" value="Cytochrome c oxidase subunit II-like, transmembrane region"/>
    <property type="match status" value="1"/>
</dbReference>
<evidence type="ECO:0000256" key="7">
    <source>
        <dbReference type="ARBA" id="ARBA00022729"/>
    </source>
</evidence>